<keyword evidence="2" id="KW-1185">Reference proteome</keyword>
<dbReference type="EMBL" id="SPHZ02000007">
    <property type="protein sequence ID" value="KAF0908529.1"/>
    <property type="molecule type" value="Genomic_DNA"/>
</dbReference>
<organism evidence="1 2">
    <name type="scientific">Oryza meyeriana var. granulata</name>
    <dbReference type="NCBI Taxonomy" id="110450"/>
    <lineage>
        <taxon>Eukaryota</taxon>
        <taxon>Viridiplantae</taxon>
        <taxon>Streptophyta</taxon>
        <taxon>Embryophyta</taxon>
        <taxon>Tracheophyta</taxon>
        <taxon>Spermatophyta</taxon>
        <taxon>Magnoliopsida</taxon>
        <taxon>Liliopsida</taxon>
        <taxon>Poales</taxon>
        <taxon>Poaceae</taxon>
        <taxon>BOP clade</taxon>
        <taxon>Oryzoideae</taxon>
        <taxon>Oryzeae</taxon>
        <taxon>Oryzinae</taxon>
        <taxon>Oryza</taxon>
        <taxon>Oryza meyeriana</taxon>
    </lineage>
</organism>
<dbReference type="AlphaFoldDB" id="A0A6G1D824"/>
<sequence length="68" mass="8336">MEATKAMRPILDEYYKLDPMPIVKATWREAKECMYVEPRNCNGIYWYNKKFYLQTGDERYHLYVIAFE</sequence>
<evidence type="ECO:0000313" key="1">
    <source>
        <dbReference type="EMBL" id="KAF0908529.1"/>
    </source>
</evidence>
<dbReference type="OrthoDB" id="1461976at2759"/>
<evidence type="ECO:0000313" key="2">
    <source>
        <dbReference type="Proteomes" id="UP000479710"/>
    </source>
</evidence>
<comment type="caution">
    <text evidence="1">The sequence shown here is derived from an EMBL/GenBank/DDBJ whole genome shotgun (WGS) entry which is preliminary data.</text>
</comment>
<accession>A0A6G1D824</accession>
<name>A0A6G1D824_9ORYZ</name>
<reference evidence="1 2" key="1">
    <citation type="submission" date="2019-11" db="EMBL/GenBank/DDBJ databases">
        <title>Whole genome sequence of Oryza granulata.</title>
        <authorList>
            <person name="Li W."/>
        </authorList>
    </citation>
    <scope>NUCLEOTIDE SEQUENCE [LARGE SCALE GENOMIC DNA]</scope>
    <source>
        <strain evidence="2">cv. Menghai</strain>
        <tissue evidence="1">Leaf</tissue>
    </source>
</reference>
<dbReference type="Proteomes" id="UP000479710">
    <property type="component" value="Unassembled WGS sequence"/>
</dbReference>
<gene>
    <name evidence="1" type="ORF">E2562_025889</name>
</gene>
<proteinExistence type="predicted"/>
<protein>
    <submittedName>
        <fullName evidence="1">Uncharacterized protein</fullName>
    </submittedName>
</protein>